<dbReference type="EMBL" id="FP103042">
    <property type="protein sequence ID" value="CAX22512.1"/>
    <property type="molecule type" value="Genomic_DNA"/>
</dbReference>
<dbReference type="Proteomes" id="UP000008070">
    <property type="component" value="Chromosome"/>
</dbReference>
<proteinExistence type="predicted"/>
<protein>
    <submittedName>
        <fullName evidence="1">Uncharacterized protein</fullName>
    </submittedName>
</protein>
<dbReference type="HOGENOM" id="CLU_133200_0_0_5"/>
<organism evidence="1 2">
    <name type="scientific">Methylorubrum extorquens (strain DSM 6343 / CIP 106787 / DM4)</name>
    <name type="common">Methylobacterium extorquens</name>
    <dbReference type="NCBI Taxonomy" id="661410"/>
    <lineage>
        <taxon>Bacteria</taxon>
        <taxon>Pseudomonadati</taxon>
        <taxon>Pseudomonadota</taxon>
        <taxon>Alphaproteobacteria</taxon>
        <taxon>Hyphomicrobiales</taxon>
        <taxon>Methylobacteriaceae</taxon>
        <taxon>Methylorubrum</taxon>
    </lineage>
</organism>
<dbReference type="AlphaFoldDB" id="C7CCG5"/>
<evidence type="ECO:0000313" key="1">
    <source>
        <dbReference type="EMBL" id="CAX22512.1"/>
    </source>
</evidence>
<evidence type="ECO:0000313" key="2">
    <source>
        <dbReference type="Proteomes" id="UP000008070"/>
    </source>
</evidence>
<sequence length="125" mass="14493">MGRSRVRPIFVSQAEARPAHTFAIISNRVAMLEDTITHTAARGSNALIGRNILQTMTFMTPDENEQMQTLNAWTGRRDFVVLRHVDEYNHSAGRNLGFRRRRDVEHYVLVRWRLEVHGLLLRALL</sequence>
<dbReference type="KEGG" id="mdi:METDI0880"/>
<reference evidence="2" key="1">
    <citation type="journal article" date="2009" name="PLoS ONE">
        <title>Methylobacterium genome sequences: a reference blueprint to investigate microbial metabolism of C1 compounds from natural and industrial sources.</title>
        <authorList>
            <person name="Vuilleumier S."/>
            <person name="Chistoserdova L."/>
            <person name="Lee M.-C."/>
            <person name="Bringel F."/>
            <person name="Lajus A."/>
            <person name="Zhou Y."/>
            <person name="Gourion B."/>
            <person name="Barbe V."/>
            <person name="Chang J."/>
            <person name="Cruveiller S."/>
            <person name="Dossat C."/>
            <person name="Gillett W."/>
            <person name="Gruffaz C."/>
            <person name="Haugen E."/>
            <person name="Hourcade E."/>
            <person name="Levy R."/>
            <person name="Mangenot S."/>
            <person name="Muller E."/>
            <person name="Nadalig T."/>
            <person name="Pagni M."/>
            <person name="Penny C."/>
            <person name="Peyraud R."/>
            <person name="Robinson D.G."/>
            <person name="Roche D."/>
            <person name="Rouy Z."/>
            <person name="Saenampechek C."/>
            <person name="Salvignol G."/>
            <person name="Vallenet D."/>
            <person name="Wu Z."/>
            <person name="Marx C.J."/>
            <person name="Vorholt J.A."/>
            <person name="Olson M.V."/>
            <person name="Kaul R."/>
            <person name="Weissenbach J."/>
            <person name="Medigue C."/>
            <person name="Lidstrom M.E."/>
        </authorList>
    </citation>
    <scope>NUCLEOTIDE SEQUENCE [LARGE SCALE GENOMIC DNA]</scope>
    <source>
        <strain evidence="2">DSM 6343 / CIP 106787 / DM4</strain>
    </source>
</reference>
<gene>
    <name evidence="1" type="ORF">METD_I0880</name>
</gene>
<accession>C7CCG5</accession>
<name>C7CCG5_METED</name>